<accession>A0A9N9E7U9</accession>
<dbReference type="EMBL" id="CAJVPZ010015431">
    <property type="protein sequence ID" value="CAG8665993.1"/>
    <property type="molecule type" value="Genomic_DNA"/>
</dbReference>
<name>A0A9N9E7U9_9GLOM</name>
<comment type="caution">
    <text evidence="1">The sequence shown here is derived from an EMBL/GenBank/DDBJ whole genome shotgun (WGS) entry which is preliminary data.</text>
</comment>
<feature type="non-terminal residue" evidence="1">
    <location>
        <position position="1"/>
    </location>
</feature>
<reference evidence="1" key="1">
    <citation type="submission" date="2021-06" db="EMBL/GenBank/DDBJ databases">
        <authorList>
            <person name="Kallberg Y."/>
            <person name="Tangrot J."/>
            <person name="Rosling A."/>
        </authorList>
    </citation>
    <scope>NUCLEOTIDE SEQUENCE</scope>
    <source>
        <strain evidence="1">IN212</strain>
    </source>
</reference>
<dbReference type="Proteomes" id="UP000789396">
    <property type="component" value="Unassembled WGS sequence"/>
</dbReference>
<organism evidence="1 2">
    <name type="scientific">Racocetra fulgida</name>
    <dbReference type="NCBI Taxonomy" id="60492"/>
    <lineage>
        <taxon>Eukaryota</taxon>
        <taxon>Fungi</taxon>
        <taxon>Fungi incertae sedis</taxon>
        <taxon>Mucoromycota</taxon>
        <taxon>Glomeromycotina</taxon>
        <taxon>Glomeromycetes</taxon>
        <taxon>Diversisporales</taxon>
        <taxon>Gigasporaceae</taxon>
        <taxon>Racocetra</taxon>
    </lineage>
</organism>
<proteinExistence type="predicted"/>
<evidence type="ECO:0000313" key="2">
    <source>
        <dbReference type="Proteomes" id="UP000789396"/>
    </source>
</evidence>
<keyword evidence="2" id="KW-1185">Reference proteome</keyword>
<gene>
    <name evidence="1" type="ORF">RFULGI_LOCUS9033</name>
</gene>
<protein>
    <submittedName>
        <fullName evidence="1">15539_t:CDS:1</fullName>
    </submittedName>
</protein>
<dbReference type="AlphaFoldDB" id="A0A9N9E7U9"/>
<sequence>MGGLVERTNGILEQKLGKWKEATGRSLNGENRTPLSCPLHSKDSVLSKLLDTVQLDSSDNIL</sequence>
<evidence type="ECO:0000313" key="1">
    <source>
        <dbReference type="EMBL" id="CAG8665993.1"/>
    </source>
</evidence>